<evidence type="ECO:0000313" key="1">
    <source>
        <dbReference type="EMBL" id="CNH17294.1"/>
    </source>
</evidence>
<reference evidence="2 3" key="3">
    <citation type="submission" date="2015-03" db="EMBL/GenBank/DDBJ databases">
        <authorList>
            <consortium name="Pathogen Informatics"/>
            <person name="Murphy D."/>
        </authorList>
    </citation>
    <scope>NUCLEOTIDE SEQUENCE [LARGE SCALE GENOMIC DNA]</scope>
    <source>
        <strain evidence="3">type strain: CIP110230</strain>
        <strain evidence="2">Type strain: CIP110230</strain>
    </source>
</reference>
<evidence type="ECO:0000313" key="2">
    <source>
        <dbReference type="EMBL" id="CRY65708.1"/>
    </source>
</evidence>
<dbReference type="RefSeq" id="WP_049609438.1">
    <property type="nucleotide sequence ID" value="NZ_CAWMMU010000005.1"/>
</dbReference>
<accession>A0A0T9NKN0</accession>
<proteinExistence type="predicted"/>
<reference evidence="4" key="1">
    <citation type="submission" date="2015-03" db="EMBL/GenBank/DDBJ databases">
        <authorList>
            <consortium name="Pathogen Informatics"/>
        </authorList>
    </citation>
    <scope>NUCLEOTIDE SEQUENCE [LARGE SCALE GENOMIC DNA]</scope>
    <source>
        <strain evidence="4">A125KOH2</strain>
    </source>
</reference>
<protein>
    <submittedName>
        <fullName evidence="1">Uncharacterized protein</fullName>
    </submittedName>
</protein>
<dbReference type="Proteomes" id="UP000044625">
    <property type="component" value="Unassembled WGS sequence"/>
</dbReference>
<name>A0A0T9NKN0_9GAMM</name>
<keyword evidence="3" id="KW-1185">Reference proteome</keyword>
<organism evidence="1 4">
    <name type="scientific">Yersinia pekkanenii</name>
    <dbReference type="NCBI Taxonomy" id="1288385"/>
    <lineage>
        <taxon>Bacteria</taxon>
        <taxon>Pseudomonadati</taxon>
        <taxon>Pseudomonadota</taxon>
        <taxon>Gammaproteobacteria</taxon>
        <taxon>Enterobacterales</taxon>
        <taxon>Yersiniaceae</taxon>
        <taxon>Yersinia</taxon>
    </lineage>
</organism>
<evidence type="ECO:0000313" key="3">
    <source>
        <dbReference type="Proteomes" id="UP000044625"/>
    </source>
</evidence>
<dbReference type="EMBL" id="CQAZ01000003">
    <property type="protein sequence ID" value="CNH17294.1"/>
    <property type="molecule type" value="Genomic_DNA"/>
</dbReference>
<sequence>MLKVTLGELLPYRANYRKIQGTVSPTELLIEAVRADSGVFYNLHVKATQAQKIELNHVEEQKLLAWEFNFFMIIEWIIVVKSEGADYLLNGHGVL</sequence>
<evidence type="ECO:0000313" key="4">
    <source>
        <dbReference type="Proteomes" id="UP000045840"/>
    </source>
</evidence>
<gene>
    <name evidence="1" type="ORF">ERS008529_00554</name>
    <name evidence="2" type="ORF">ERS137968_01462</name>
</gene>
<dbReference type="Proteomes" id="UP000045840">
    <property type="component" value="Unassembled WGS sequence"/>
</dbReference>
<dbReference type="AlphaFoldDB" id="A0A0T9NKN0"/>
<reference evidence="1" key="2">
    <citation type="submission" date="2015-03" db="EMBL/GenBank/DDBJ databases">
        <authorList>
            <person name="Murphy D."/>
        </authorList>
    </citation>
    <scope>NUCLEOTIDE SEQUENCE [LARGE SCALE GENOMIC DNA]</scope>
    <source>
        <strain evidence="1">A125KOH2</strain>
    </source>
</reference>
<dbReference type="EMBL" id="CWJL01000005">
    <property type="protein sequence ID" value="CRY65708.1"/>
    <property type="molecule type" value="Genomic_DNA"/>
</dbReference>